<dbReference type="EMBL" id="VFFF01000001">
    <property type="protein sequence ID" value="TNY32943.1"/>
    <property type="molecule type" value="Genomic_DNA"/>
</dbReference>
<dbReference type="InterPro" id="IPR003615">
    <property type="entry name" value="HNH_nuc"/>
</dbReference>
<dbReference type="AlphaFoldDB" id="A0A5C5GE10"/>
<dbReference type="OrthoDB" id="6638408at2"/>
<comment type="caution">
    <text evidence="3">The sequence shown here is derived from an EMBL/GenBank/DDBJ whole genome shotgun (WGS) entry which is preliminary data.</text>
</comment>
<dbReference type="RefSeq" id="WP_140193627.1">
    <property type="nucleotide sequence ID" value="NZ_CP065915.1"/>
</dbReference>
<feature type="region of interest" description="Disordered" evidence="1">
    <location>
        <begin position="69"/>
        <end position="93"/>
    </location>
</feature>
<keyword evidence="3" id="KW-0378">Hydrolase</keyword>
<reference evidence="3 4" key="1">
    <citation type="submission" date="2019-06" db="EMBL/GenBank/DDBJ databases">
        <title>Genome of new Rhodobacteraceae sp. SM1903.</title>
        <authorList>
            <person name="Ren X."/>
        </authorList>
    </citation>
    <scope>NUCLEOTIDE SEQUENCE [LARGE SCALE GENOMIC DNA]</scope>
    <source>
        <strain evidence="3 4">SM1903</strain>
    </source>
</reference>
<keyword evidence="3" id="KW-0255">Endonuclease</keyword>
<evidence type="ECO:0000259" key="2">
    <source>
        <dbReference type="Pfam" id="PF13392"/>
    </source>
</evidence>
<sequence length="209" mass="23916">MKGKAISYTELELAFVSVRRDLPRRELHRQFQRTFGRPEITVDHLKSLCTRQGWKTGRDGRFVPGQVAMNKGKSMPFHPNSARTQFKPGREPHNTKYLGHRRISKDGYVEVSVAETNPHTGYGRRYVQEHRWLWEKANGPVPDGHCLKCLDGDKTNTDPANWEALPRALLPRLNGRFGRGYDDAPAELKPTILAIAKLEHQAREAKKVK</sequence>
<evidence type="ECO:0000313" key="4">
    <source>
        <dbReference type="Proteomes" id="UP000314011"/>
    </source>
</evidence>
<dbReference type="InterPro" id="IPR044925">
    <property type="entry name" value="His-Me_finger_sf"/>
</dbReference>
<keyword evidence="4" id="KW-1185">Reference proteome</keyword>
<dbReference type="Proteomes" id="UP000314011">
    <property type="component" value="Unassembled WGS sequence"/>
</dbReference>
<evidence type="ECO:0000256" key="1">
    <source>
        <dbReference type="SAM" id="MobiDB-lite"/>
    </source>
</evidence>
<protein>
    <submittedName>
        <fullName evidence="3">HNH endonuclease</fullName>
    </submittedName>
</protein>
<name>A0A5C5GE10_9RHOB</name>
<dbReference type="SUPFAM" id="SSF54060">
    <property type="entry name" value="His-Me finger endonucleases"/>
    <property type="match status" value="1"/>
</dbReference>
<organism evidence="3 4">
    <name type="scientific">Pelagovum pacificum</name>
    <dbReference type="NCBI Taxonomy" id="2588711"/>
    <lineage>
        <taxon>Bacteria</taxon>
        <taxon>Pseudomonadati</taxon>
        <taxon>Pseudomonadota</taxon>
        <taxon>Alphaproteobacteria</taxon>
        <taxon>Rhodobacterales</taxon>
        <taxon>Paracoccaceae</taxon>
        <taxon>Pelagovum</taxon>
    </lineage>
</organism>
<feature type="domain" description="HNH nuclease" evidence="2">
    <location>
        <begin position="130"/>
        <end position="167"/>
    </location>
</feature>
<proteinExistence type="predicted"/>
<dbReference type="GO" id="GO:0004519">
    <property type="term" value="F:endonuclease activity"/>
    <property type="evidence" value="ECO:0007669"/>
    <property type="project" value="UniProtKB-KW"/>
</dbReference>
<dbReference type="Pfam" id="PF13392">
    <property type="entry name" value="HNH_3"/>
    <property type="match status" value="1"/>
</dbReference>
<gene>
    <name evidence="3" type="ORF">FHY64_06605</name>
</gene>
<accession>A0A5C5GE10</accession>
<keyword evidence="3" id="KW-0540">Nuclease</keyword>
<dbReference type="Gene3D" id="3.90.75.20">
    <property type="match status" value="1"/>
</dbReference>
<evidence type="ECO:0000313" key="3">
    <source>
        <dbReference type="EMBL" id="TNY32943.1"/>
    </source>
</evidence>